<sequence>MTWREVANKTSYYPALQGTLCSYVRLSGANIYSRLWFTVFFAPLTSFDMFPSTTEYLDSNRKLRTFESDFTMSTANLTVVNYLFTIIFLANMFLLHEPHVQTFNIRKDEPFERHT</sequence>
<dbReference type="EMBL" id="CVRI01000039">
    <property type="protein sequence ID" value="CRK94483.1"/>
    <property type="molecule type" value="Genomic_DNA"/>
</dbReference>
<dbReference type="Proteomes" id="UP000183832">
    <property type="component" value="Unassembled WGS sequence"/>
</dbReference>
<evidence type="ECO:0000313" key="2">
    <source>
        <dbReference type="EMBL" id="CRK94483.1"/>
    </source>
</evidence>
<name>A0A1J1I2Q8_9DIPT</name>
<protein>
    <submittedName>
        <fullName evidence="2">CLUMA_CG007989, isoform A</fullName>
    </submittedName>
</protein>
<organism evidence="2 3">
    <name type="scientific">Clunio marinus</name>
    <dbReference type="NCBI Taxonomy" id="568069"/>
    <lineage>
        <taxon>Eukaryota</taxon>
        <taxon>Metazoa</taxon>
        <taxon>Ecdysozoa</taxon>
        <taxon>Arthropoda</taxon>
        <taxon>Hexapoda</taxon>
        <taxon>Insecta</taxon>
        <taxon>Pterygota</taxon>
        <taxon>Neoptera</taxon>
        <taxon>Endopterygota</taxon>
        <taxon>Diptera</taxon>
        <taxon>Nematocera</taxon>
        <taxon>Chironomoidea</taxon>
        <taxon>Chironomidae</taxon>
        <taxon>Clunio</taxon>
    </lineage>
</organism>
<keyword evidence="1" id="KW-0472">Membrane</keyword>
<dbReference type="AlphaFoldDB" id="A0A1J1I2Q8"/>
<reference evidence="2 3" key="1">
    <citation type="submission" date="2015-04" db="EMBL/GenBank/DDBJ databases">
        <authorList>
            <person name="Syromyatnikov M.Y."/>
            <person name="Popov V.N."/>
        </authorList>
    </citation>
    <scope>NUCLEOTIDE SEQUENCE [LARGE SCALE GENOMIC DNA]</scope>
</reference>
<feature type="transmembrane region" description="Helical" evidence="1">
    <location>
        <begin position="74"/>
        <end position="95"/>
    </location>
</feature>
<keyword evidence="1" id="KW-0812">Transmembrane</keyword>
<accession>A0A1J1I2Q8</accession>
<evidence type="ECO:0000313" key="3">
    <source>
        <dbReference type="Proteomes" id="UP000183832"/>
    </source>
</evidence>
<keyword evidence="1" id="KW-1133">Transmembrane helix</keyword>
<feature type="transmembrane region" description="Helical" evidence="1">
    <location>
        <begin position="35"/>
        <end position="54"/>
    </location>
</feature>
<gene>
    <name evidence="2" type="ORF">CLUMA_CG007989</name>
</gene>
<evidence type="ECO:0000256" key="1">
    <source>
        <dbReference type="SAM" id="Phobius"/>
    </source>
</evidence>
<keyword evidence="3" id="KW-1185">Reference proteome</keyword>
<proteinExistence type="predicted"/>